<accession>A0ABS4CHD3</accession>
<gene>
    <name evidence="1 4" type="primary">sfsA</name>
    <name evidence="4" type="ORF">I6N96_03695</name>
</gene>
<dbReference type="Proteomes" id="UP000673375">
    <property type="component" value="Unassembled WGS sequence"/>
</dbReference>
<dbReference type="Pfam" id="PF03749">
    <property type="entry name" value="SfsA"/>
    <property type="match status" value="1"/>
</dbReference>
<proteinExistence type="inferred from homology"/>
<comment type="similarity">
    <text evidence="1">Belongs to the SfsA family.</text>
</comment>
<evidence type="ECO:0000259" key="3">
    <source>
        <dbReference type="Pfam" id="PF17746"/>
    </source>
</evidence>
<dbReference type="InterPro" id="IPR005224">
    <property type="entry name" value="SfsA"/>
</dbReference>
<protein>
    <recommendedName>
        <fullName evidence="1">Sugar fermentation stimulation protein homolog</fullName>
    </recommendedName>
</protein>
<reference evidence="4 5" key="1">
    <citation type="submission" date="2020-12" db="EMBL/GenBank/DDBJ databases">
        <title>Vagococcus allomyrinae sp. nov. and Enterococcus lavae sp. nov., isolated from the larvae of Allomyrina dichotoma.</title>
        <authorList>
            <person name="Lee S.D."/>
        </authorList>
    </citation>
    <scope>NUCLEOTIDE SEQUENCE [LARGE SCALE GENOMIC DNA]</scope>
    <source>
        <strain evidence="4 5">BWM-S5</strain>
    </source>
</reference>
<dbReference type="Pfam" id="PF17746">
    <property type="entry name" value="SfsA_N"/>
    <property type="match status" value="1"/>
</dbReference>
<keyword evidence="5" id="KW-1185">Reference proteome</keyword>
<dbReference type="HAMAP" id="MF_00095">
    <property type="entry name" value="SfsA"/>
    <property type="match status" value="1"/>
</dbReference>
<dbReference type="PANTHER" id="PTHR30545">
    <property type="entry name" value="SUGAR FERMENTATION STIMULATION PROTEIN A"/>
    <property type="match status" value="1"/>
</dbReference>
<dbReference type="EMBL" id="JAEDXU010000001">
    <property type="protein sequence ID" value="MBP1045367.1"/>
    <property type="molecule type" value="Genomic_DNA"/>
</dbReference>
<evidence type="ECO:0000313" key="5">
    <source>
        <dbReference type="Proteomes" id="UP000673375"/>
    </source>
</evidence>
<dbReference type="InterPro" id="IPR041465">
    <property type="entry name" value="SfsA_N"/>
</dbReference>
<evidence type="ECO:0000313" key="4">
    <source>
        <dbReference type="EMBL" id="MBP1045367.1"/>
    </source>
</evidence>
<feature type="domain" description="Sugar fermentation stimulation protein C-terminal" evidence="2">
    <location>
        <begin position="82"/>
        <end position="222"/>
    </location>
</feature>
<name>A0ABS4CHD3_9ENTE</name>
<evidence type="ECO:0000256" key="1">
    <source>
        <dbReference type="HAMAP-Rule" id="MF_00095"/>
    </source>
</evidence>
<dbReference type="Gene3D" id="2.40.50.580">
    <property type="match status" value="1"/>
</dbReference>
<sequence length="242" mass="27375">MVYPDVHLARFLNRPNRFIAECELVETGEQVTVHVKNTGRGREVFLQGAQVALSHQPSSKRKTAYDLVAVKKGEQWFNIDSQIPNALAAQGLLEGKIVLPDLNGEISFLKREQRYGHSKFDIFIETDTGQKAFVEVKGMTLENQGIGAFPDAPTLRGLKHVKELTEALEDGYQCYVLFIAQFEKVIRTTLNREMQPELVQAVEEGQQLGLKVLTYNCRVKPESIQVLSETPFDLNQRFVQPD</sequence>
<dbReference type="Gene3D" id="3.40.1350.60">
    <property type="match status" value="1"/>
</dbReference>
<comment type="caution">
    <text evidence="4">The sequence shown here is derived from an EMBL/GenBank/DDBJ whole genome shotgun (WGS) entry which is preliminary data.</text>
</comment>
<feature type="domain" description="SfsA N-terminal OB" evidence="3">
    <location>
        <begin position="12"/>
        <end position="79"/>
    </location>
</feature>
<dbReference type="PANTHER" id="PTHR30545:SF2">
    <property type="entry name" value="SUGAR FERMENTATION STIMULATION PROTEIN A"/>
    <property type="match status" value="1"/>
</dbReference>
<dbReference type="NCBIfam" id="TIGR00230">
    <property type="entry name" value="sfsA"/>
    <property type="match status" value="1"/>
</dbReference>
<dbReference type="RefSeq" id="WP_209556228.1">
    <property type="nucleotide sequence ID" value="NZ_JAEDXU010000001.1"/>
</dbReference>
<dbReference type="CDD" id="cd22359">
    <property type="entry name" value="SfsA-like_bacterial"/>
    <property type="match status" value="1"/>
</dbReference>
<dbReference type="InterPro" id="IPR040452">
    <property type="entry name" value="SfsA_C"/>
</dbReference>
<organism evidence="4 5">
    <name type="scientific">Enterococcus larvae</name>
    <dbReference type="NCBI Taxonomy" id="2794352"/>
    <lineage>
        <taxon>Bacteria</taxon>
        <taxon>Bacillati</taxon>
        <taxon>Bacillota</taxon>
        <taxon>Bacilli</taxon>
        <taxon>Lactobacillales</taxon>
        <taxon>Enterococcaceae</taxon>
        <taxon>Enterococcus</taxon>
    </lineage>
</organism>
<evidence type="ECO:0000259" key="2">
    <source>
        <dbReference type="Pfam" id="PF03749"/>
    </source>
</evidence>